<reference evidence="2 3" key="1">
    <citation type="submission" date="2019-06" db="EMBL/GenBank/DDBJ databases">
        <title>Gramella sabulilitoris sp. nov., isolated from a marine sand.</title>
        <authorList>
            <person name="Yoon J.-H."/>
        </authorList>
    </citation>
    <scope>NUCLEOTIDE SEQUENCE [LARGE SCALE GENOMIC DNA]</scope>
    <source>
        <strain evidence="2 3">HSMS-1</strain>
    </source>
</reference>
<organism evidence="2 3">
    <name type="scientific">Christiangramia sabulilitoris</name>
    <dbReference type="NCBI Taxonomy" id="2583991"/>
    <lineage>
        <taxon>Bacteria</taxon>
        <taxon>Pseudomonadati</taxon>
        <taxon>Bacteroidota</taxon>
        <taxon>Flavobacteriia</taxon>
        <taxon>Flavobacteriales</taxon>
        <taxon>Flavobacteriaceae</taxon>
        <taxon>Christiangramia</taxon>
    </lineage>
</organism>
<keyword evidence="3" id="KW-1185">Reference proteome</keyword>
<gene>
    <name evidence="2" type="ORF">FGM01_07645</name>
</gene>
<sequence>MRKFSLLVICIFLFSGITAQEKTEKIKWQANRPLSWNDFKAKPDYTNSYSANTNSGFSYSWTYSTASGKPVLEHEVHTNFYPGKSWVKDVQDKEYLLAHEQLHFDISELHARKLRRELENYIPGRNIRQDLKKIYNSIEAQRVAMQNKFDRETSHSANKVAEEKWRDFVSKELEKLERYSS</sequence>
<dbReference type="InterPro" id="IPR010321">
    <property type="entry name" value="DUF922"/>
</dbReference>
<dbReference type="Proteomes" id="UP000315131">
    <property type="component" value="Unassembled WGS sequence"/>
</dbReference>
<keyword evidence="1" id="KW-0732">Signal</keyword>
<evidence type="ECO:0000313" key="2">
    <source>
        <dbReference type="EMBL" id="TRO65274.1"/>
    </source>
</evidence>
<proteinExistence type="predicted"/>
<dbReference type="EMBL" id="VHSF01000002">
    <property type="protein sequence ID" value="TRO65274.1"/>
    <property type="molecule type" value="Genomic_DNA"/>
</dbReference>
<dbReference type="AlphaFoldDB" id="A0A550I2R8"/>
<name>A0A550I2R8_9FLAO</name>
<dbReference type="RefSeq" id="WP_143410570.1">
    <property type="nucleotide sequence ID" value="NZ_VHSF01000002.1"/>
</dbReference>
<protein>
    <submittedName>
        <fullName evidence="2">DUF922 domain-containing protein</fullName>
    </submittedName>
</protein>
<dbReference type="OrthoDB" id="5431540at2"/>
<feature type="chain" id="PRO_5021702420" evidence="1">
    <location>
        <begin position="20"/>
        <end position="181"/>
    </location>
</feature>
<dbReference type="Pfam" id="PF06037">
    <property type="entry name" value="DUF922"/>
    <property type="match status" value="1"/>
</dbReference>
<feature type="signal peptide" evidence="1">
    <location>
        <begin position="1"/>
        <end position="19"/>
    </location>
</feature>
<evidence type="ECO:0000256" key="1">
    <source>
        <dbReference type="SAM" id="SignalP"/>
    </source>
</evidence>
<comment type="caution">
    <text evidence="2">The sequence shown here is derived from an EMBL/GenBank/DDBJ whole genome shotgun (WGS) entry which is preliminary data.</text>
</comment>
<evidence type="ECO:0000313" key="3">
    <source>
        <dbReference type="Proteomes" id="UP000315131"/>
    </source>
</evidence>
<accession>A0A550I2R8</accession>